<dbReference type="InterPro" id="IPR014938">
    <property type="entry name" value="YfhH-like"/>
</dbReference>
<sequence length="111" mass="12966">MSEQNKNYRDMNENELRTEIARLKEKARKAEQLGIINEFAVYERKAILASSFLVDPADIKRGEIYRIEGDPDVYFQVDYLKGRFAWGYRLGGKRHTEALPISMLRPLKEGK</sequence>
<dbReference type="Gene3D" id="2.30.30.340">
    <property type="entry name" value="Hypothetical protein YfhH like domains"/>
    <property type="match status" value="1"/>
</dbReference>
<keyword evidence="2" id="KW-1185">Reference proteome</keyword>
<dbReference type="Gene3D" id="1.10.287.880">
    <property type="entry name" value="Hypothetical protein YfhH domain"/>
    <property type="match status" value="1"/>
</dbReference>
<dbReference type="OrthoDB" id="2353288at2"/>
<dbReference type="Pfam" id="PF08838">
    <property type="entry name" value="DUF1811"/>
    <property type="match status" value="1"/>
</dbReference>
<evidence type="ECO:0000313" key="2">
    <source>
        <dbReference type="Proteomes" id="UP000188184"/>
    </source>
</evidence>
<dbReference type="RefSeq" id="WP_077588378.1">
    <property type="nucleotide sequence ID" value="NZ_CP019640.1"/>
</dbReference>
<evidence type="ECO:0000313" key="1">
    <source>
        <dbReference type="EMBL" id="AQQ52494.1"/>
    </source>
</evidence>
<dbReference type="EMBL" id="CP019640">
    <property type="protein sequence ID" value="AQQ52494.1"/>
    <property type="molecule type" value="Genomic_DNA"/>
</dbReference>
<organism evidence="1 2">
    <name type="scientific">Planococcus lenghuensis</name>
    <dbReference type="NCBI Taxonomy" id="2213202"/>
    <lineage>
        <taxon>Bacteria</taxon>
        <taxon>Bacillati</taxon>
        <taxon>Bacillota</taxon>
        <taxon>Bacilli</taxon>
        <taxon>Bacillales</taxon>
        <taxon>Caryophanaceae</taxon>
        <taxon>Planococcus</taxon>
    </lineage>
</organism>
<dbReference type="InterPro" id="IPR036289">
    <property type="entry name" value="YfhH"/>
</dbReference>
<reference evidence="1 2" key="1">
    <citation type="submission" date="2017-02" db="EMBL/GenBank/DDBJ databases">
        <title>The complete genomic sequence of a novel cold adapted crude oil-degrading bacterium Planococcus qaidamina Y42.</title>
        <authorList>
            <person name="Yang R."/>
        </authorList>
    </citation>
    <scope>NUCLEOTIDE SEQUENCE [LARGE SCALE GENOMIC DNA]</scope>
    <source>
        <strain evidence="1 2">Y42</strain>
    </source>
</reference>
<dbReference type="SUPFAM" id="SSF101697">
    <property type="entry name" value="Hypothetical protein YfhH"/>
    <property type="match status" value="1"/>
</dbReference>
<proteinExistence type="predicted"/>
<gene>
    <name evidence="1" type="ORF">B0X71_04795</name>
</gene>
<name>A0A1Q2KWK5_9BACL</name>
<evidence type="ECO:0008006" key="3">
    <source>
        <dbReference type="Google" id="ProtNLM"/>
    </source>
</evidence>
<protein>
    <recommendedName>
        <fullName evidence="3">DUF1811 family protein</fullName>
    </recommendedName>
</protein>
<dbReference type="Proteomes" id="UP000188184">
    <property type="component" value="Chromosome"/>
</dbReference>
<dbReference type="KEGG" id="pmar:B0X71_04795"/>
<dbReference type="AlphaFoldDB" id="A0A1Q2KWK5"/>
<accession>A0A1Q2KWK5</accession>